<gene>
    <name evidence="2" type="primary">Cep83</name>
    <name evidence="2" type="synonym">Ccdc41</name>
    <name evidence="2" type="synonym">Gm20062</name>
</gene>
<dbReference type="MGI" id="MGI:1924298">
    <property type="gene designation" value="Cep83"/>
</dbReference>
<dbReference type="AlphaFoldDB" id="Q9CYE4"/>
<reference evidence="1" key="1">
    <citation type="journal article" date="1999" name="Methods Enzymol.">
        <title>High-efficiency full-length cDNA cloning.</title>
        <authorList>
            <person name="Carninci P."/>
            <person name="Hayashizaki Y."/>
        </authorList>
    </citation>
    <scope>NUCLEOTIDE SEQUENCE</scope>
    <source>
        <strain evidence="1">C57BL/6J</strain>
        <tissue evidence="1">Whole body</tissue>
    </source>
</reference>
<evidence type="ECO:0000313" key="1">
    <source>
        <dbReference type="EMBL" id="BAB30918.1"/>
    </source>
</evidence>
<reference evidence="1" key="3">
    <citation type="journal article" date="2000" name="Genome Res.">
        <title>RIKEN integrated sequence analysis (RISA) system--384-format sequencing pipeline with 384 multicapillary sequencer.</title>
        <authorList>
            <person name="Shibata K."/>
            <person name="Itoh M."/>
            <person name="Aizawa K."/>
            <person name="Nagaoka S."/>
            <person name="Sasaki N."/>
            <person name="Carninci P."/>
            <person name="Konno H."/>
            <person name="Akiyama J."/>
            <person name="Nishi K."/>
            <person name="Kitsunai T."/>
            <person name="Tashiro H."/>
            <person name="Itoh M."/>
            <person name="Sumi N."/>
            <person name="Ishii Y."/>
            <person name="Nakamura S."/>
            <person name="Hazama M."/>
            <person name="Nishine T."/>
            <person name="Harada A."/>
            <person name="Yamamoto R."/>
            <person name="Matsumoto H."/>
            <person name="Sakaguchi S."/>
            <person name="Ikegami T."/>
            <person name="Kashiwagi K."/>
            <person name="Fujiwake S."/>
            <person name="Inoue K."/>
            <person name="Togawa Y."/>
            <person name="Izawa M."/>
            <person name="Ohara E."/>
            <person name="Watahiki M."/>
            <person name="Yoneda Y."/>
            <person name="Ishikawa T."/>
            <person name="Ozawa K."/>
            <person name="Tanaka T."/>
            <person name="Matsuura S."/>
            <person name="Kawai J."/>
            <person name="Okazaki Y."/>
            <person name="Muramatsu M."/>
            <person name="Inoue Y."/>
            <person name="Kira A."/>
            <person name="Hayashizaki Y."/>
        </authorList>
    </citation>
    <scope>NUCLEOTIDE SEQUENCE</scope>
    <source>
        <strain evidence="1">C57BL/6J</strain>
        <tissue evidence="1">Whole body</tissue>
    </source>
</reference>
<reference evidence="1" key="2">
    <citation type="journal article" date="2000" name="Genome Res.">
        <title>Normalization and subtraction of cap-trapper-selected cDNAs to prepare full-length cDNA libraries for rapid discovery of new genes.</title>
        <authorList>
            <person name="Carninci P."/>
            <person name="Shibata Y."/>
            <person name="Hayatsu N."/>
            <person name="Sugahara Y."/>
            <person name="Shibata K."/>
            <person name="Itoh M."/>
            <person name="Konno H."/>
            <person name="Okazaki Y."/>
            <person name="Muramatsu M."/>
            <person name="Hayashizaki Y."/>
        </authorList>
    </citation>
    <scope>NUCLEOTIDE SEQUENCE</scope>
    <source>
        <strain evidence="1">C57BL/6J</strain>
        <tissue evidence="1">Whole body</tissue>
    </source>
</reference>
<name>Q9CYE4_MOUSE</name>
<organism evidence="1">
    <name type="scientific">Mus musculus</name>
    <name type="common">Mouse</name>
    <dbReference type="NCBI Taxonomy" id="10090"/>
    <lineage>
        <taxon>Eukaryota</taxon>
        <taxon>Metazoa</taxon>
        <taxon>Chordata</taxon>
        <taxon>Craniata</taxon>
        <taxon>Vertebrata</taxon>
        <taxon>Euteleostomi</taxon>
        <taxon>Mammalia</taxon>
        <taxon>Eutheria</taxon>
        <taxon>Euarchontoglires</taxon>
        <taxon>Glires</taxon>
        <taxon>Rodentia</taxon>
        <taxon>Myomorpha</taxon>
        <taxon>Muroidea</taxon>
        <taxon>Muridae</taxon>
        <taxon>Murinae</taxon>
        <taxon>Mus</taxon>
        <taxon>Mus</taxon>
    </lineage>
</organism>
<reference evidence="1" key="8">
    <citation type="journal article" date="2005" name="Science">
        <title>Antisense Transcription in the Mammalian Transcriptome.</title>
        <authorList>
            <consortium name="RIKEN Genome Exploration Research Group and Genome Science Group (Genome Network Project Core Group) and the FANTOM Consortium"/>
        </authorList>
    </citation>
    <scope>NUCLEOTIDE SEQUENCE</scope>
    <source>
        <strain evidence="1">C57BL/6J</strain>
        <tissue evidence="1">Whole body</tissue>
    </source>
</reference>
<proteinExistence type="evidence at transcript level"/>
<protein>
    <submittedName>
        <fullName evidence="1">Uncharacterized protein</fullName>
    </submittedName>
</protein>
<evidence type="ECO:0000313" key="2">
    <source>
        <dbReference type="MGI" id="MGI:1924298"/>
    </source>
</evidence>
<reference evidence="1" key="6">
    <citation type="journal article" date="2002" name="Nature">
        <title>Analysis of the mouse transcriptome based on functional annotation of 60,770 full-length cDNAs.</title>
        <authorList>
            <consortium name="The FANTOM Consortium and the RIKEN Genome Exploration Research Group Phase I and II Team"/>
        </authorList>
    </citation>
    <scope>NUCLEOTIDE SEQUENCE</scope>
    <source>
        <strain evidence="1">C57BL/6J</strain>
        <tissue evidence="1">Whole body</tissue>
    </source>
</reference>
<dbReference type="EMBL" id="AK017769">
    <property type="protein sequence ID" value="BAB30918.1"/>
    <property type="molecule type" value="mRNA"/>
</dbReference>
<reference evidence="1" key="5">
    <citation type="journal article" date="2001" name="Nature">
        <title>Functional annotation of a full-length mouse cDNA collection.</title>
        <authorList>
            <consortium name="The RIKEN Genome Exploration Research Group Phase II Team and the FANTOM Consortium"/>
        </authorList>
    </citation>
    <scope>NUCLEOTIDE SEQUENCE</scope>
    <source>
        <strain evidence="1">C57BL/6J</strain>
        <tissue evidence="1">Whole body</tissue>
    </source>
</reference>
<accession>Q9CYE4</accession>
<sequence>MKLHCSLIVFLSLLNGLILLFDSFIHVSILSLCPHLFISLSSLSQLLSLPVPFLESGLWVLFCDPFSLTRTICGTHGLELSIGAWQGHQCVYNGRQLGDYVIFFYRKLMY</sequence>
<dbReference type="AGR" id="MGI:1924298"/>
<reference evidence="1" key="4">
    <citation type="submission" date="2000-07" db="EMBL/GenBank/DDBJ databases">
        <authorList>
            <person name="Adachi J."/>
            <person name="Aizawa K."/>
            <person name="Akahira S."/>
            <person name="Akimura T."/>
            <person name="Arai A."/>
            <person name="Aono H."/>
            <person name="Arakawa T."/>
            <person name="Bono H."/>
            <person name="Carninci P."/>
            <person name="Fukuda S."/>
            <person name="Fukunishi Y."/>
            <person name="Furuno M."/>
            <person name="Hanagaki T."/>
            <person name="Hara A."/>
            <person name="Hayatsu N."/>
            <person name="Hiramoto K."/>
            <person name="Hiraoka T."/>
            <person name="Hori F."/>
            <person name="Imotani K."/>
            <person name="Ishii Y."/>
            <person name="Itoh M."/>
            <person name="Izawa M."/>
            <person name="Kasukawa T."/>
            <person name="Kato H."/>
            <person name="Kawai J."/>
            <person name="Kojima Y."/>
            <person name="Konno H."/>
            <person name="Kouda M."/>
            <person name="Koya S."/>
            <person name="Kurihara C."/>
            <person name="Matsuyama T."/>
            <person name="Miyazaki A."/>
            <person name="Nishi K."/>
            <person name="Nomura K."/>
            <person name="Numazaki R."/>
            <person name="Ohno M."/>
            <person name="Okazaki Y."/>
            <person name="Okido T."/>
            <person name="Owa C."/>
            <person name="Saito H."/>
            <person name="Saito R."/>
            <person name="Sakai C."/>
            <person name="Sakai K."/>
            <person name="Sano H."/>
            <person name="Sasaki D."/>
            <person name="Shibata K."/>
            <person name="Shibata Y."/>
            <person name="Shinagawa A."/>
            <person name="Shiraki T."/>
            <person name="Sogabe Y."/>
            <person name="Suzuki H."/>
            <person name="Tagami M."/>
            <person name="Tagawa A."/>
            <person name="Takahashi F."/>
            <person name="Tanaka T."/>
            <person name="Tejima Y."/>
            <person name="Toya T."/>
            <person name="Yamamura T."/>
            <person name="Yasunishi A."/>
            <person name="Yoshida K."/>
            <person name="Yoshino M."/>
            <person name="Muramatsu M."/>
            <person name="Hayashizaki Y."/>
        </authorList>
    </citation>
    <scope>NUCLEOTIDE SEQUENCE</scope>
    <source>
        <strain evidence="1">C57BL/6J</strain>
        <tissue evidence="1">Whole body</tissue>
    </source>
</reference>
<reference evidence="1" key="7">
    <citation type="journal article" date="2005" name="Science">
        <title>The Transcriptional Landscape of the Mammalian Genome.</title>
        <authorList>
            <consortium name="The FANTOM Consortium"/>
            <consortium name="Riken Genome Exploration Research Group and Genome Science Group (Genome Network Project Core Group)"/>
        </authorList>
    </citation>
    <scope>NUCLEOTIDE SEQUENCE</scope>
    <source>
        <strain evidence="1">C57BL/6J</strain>
        <tissue evidence="1">Whole body</tissue>
    </source>
</reference>